<keyword evidence="5" id="KW-0255">Endonuclease</keyword>
<evidence type="ECO:0000313" key="5">
    <source>
        <dbReference type="EMBL" id="VYU14860.1"/>
    </source>
</evidence>
<dbReference type="InterPro" id="IPR011240">
    <property type="entry name" value="Pesterase_YunD"/>
</dbReference>
<dbReference type="Gene3D" id="3.90.780.10">
    <property type="entry name" value="5'-Nucleotidase, C-terminal domain"/>
    <property type="match status" value="1"/>
</dbReference>
<keyword evidence="1" id="KW-0732">Signal</keyword>
<dbReference type="GO" id="GO:0008253">
    <property type="term" value="F:5'-nucleotidase activity"/>
    <property type="evidence" value="ECO:0007669"/>
    <property type="project" value="TreeGrafter"/>
</dbReference>
<keyword evidence="5" id="KW-0540">Nuclease</keyword>
<organism evidence="5">
    <name type="scientific">Staphylococcus simulans</name>
    <dbReference type="NCBI Taxonomy" id="1286"/>
    <lineage>
        <taxon>Bacteria</taxon>
        <taxon>Bacillati</taxon>
        <taxon>Bacillota</taxon>
        <taxon>Bacilli</taxon>
        <taxon>Bacillales</taxon>
        <taxon>Staphylococcaceae</taxon>
        <taxon>Staphylococcus</taxon>
    </lineage>
</organism>
<dbReference type="InterPro" id="IPR006179">
    <property type="entry name" value="5_nucleotidase/apyrase"/>
</dbReference>
<dbReference type="PRINTS" id="PR01607">
    <property type="entry name" value="APYRASEFAMLY"/>
</dbReference>
<dbReference type="AlphaFoldDB" id="A0A6N3CDG9"/>
<evidence type="ECO:0000256" key="2">
    <source>
        <dbReference type="RuleBase" id="RU362119"/>
    </source>
</evidence>
<dbReference type="SUPFAM" id="SSF56300">
    <property type="entry name" value="Metallo-dependent phosphatases"/>
    <property type="match status" value="1"/>
</dbReference>
<dbReference type="GO" id="GO:0004519">
    <property type="term" value="F:endonuclease activity"/>
    <property type="evidence" value="ECO:0007669"/>
    <property type="project" value="UniProtKB-KW"/>
</dbReference>
<dbReference type="Pfam" id="PF00149">
    <property type="entry name" value="Metallophos"/>
    <property type="match status" value="1"/>
</dbReference>
<dbReference type="GO" id="GO:0008768">
    <property type="term" value="F:UDP-sugar diphosphatase activity"/>
    <property type="evidence" value="ECO:0007669"/>
    <property type="project" value="TreeGrafter"/>
</dbReference>
<dbReference type="InterPro" id="IPR029052">
    <property type="entry name" value="Metallo-depent_PP-like"/>
</dbReference>
<protein>
    <submittedName>
        <fullName evidence="5">Endonuclease YhcR</fullName>
        <ecNumber evidence="5">3.1.31.-</ecNumber>
    </submittedName>
</protein>
<evidence type="ECO:0000256" key="1">
    <source>
        <dbReference type="ARBA" id="ARBA00022729"/>
    </source>
</evidence>
<dbReference type="GO" id="GO:0000166">
    <property type="term" value="F:nucleotide binding"/>
    <property type="evidence" value="ECO:0007669"/>
    <property type="project" value="UniProtKB-KW"/>
</dbReference>
<feature type="domain" description="Calcineurin-like phosphoesterase" evidence="3">
    <location>
        <begin position="4"/>
        <end position="200"/>
    </location>
</feature>
<dbReference type="GO" id="GO:0030288">
    <property type="term" value="C:outer membrane-bounded periplasmic space"/>
    <property type="evidence" value="ECO:0007669"/>
    <property type="project" value="TreeGrafter"/>
</dbReference>
<dbReference type="PANTHER" id="PTHR11575:SF23">
    <property type="entry name" value="5-NUCLEOTIDASE FAMILY PROTEIN"/>
    <property type="match status" value="1"/>
</dbReference>
<evidence type="ECO:0000259" key="4">
    <source>
        <dbReference type="Pfam" id="PF02872"/>
    </source>
</evidence>
<accession>A0A6N3CDG9</accession>
<dbReference type="PIRSF" id="PIRSF036361">
    <property type="entry name" value="YunD"/>
    <property type="match status" value="1"/>
</dbReference>
<dbReference type="Gene3D" id="3.60.21.10">
    <property type="match status" value="1"/>
</dbReference>
<dbReference type="InterPro" id="IPR008334">
    <property type="entry name" value="5'-Nucleotdase_C"/>
</dbReference>
<evidence type="ECO:0000259" key="3">
    <source>
        <dbReference type="Pfam" id="PF00149"/>
    </source>
</evidence>
<dbReference type="GO" id="GO:0009166">
    <property type="term" value="P:nucleotide catabolic process"/>
    <property type="evidence" value="ECO:0007669"/>
    <property type="project" value="InterPro"/>
</dbReference>
<reference evidence="5" key="1">
    <citation type="submission" date="2019-11" db="EMBL/GenBank/DDBJ databases">
        <authorList>
            <person name="Feng L."/>
        </authorList>
    </citation>
    <scope>NUCLEOTIDE SEQUENCE</scope>
    <source>
        <strain evidence="5">SsimulansLFYP27</strain>
    </source>
</reference>
<feature type="domain" description="5'-Nucleotidase C-terminal" evidence="4">
    <location>
        <begin position="281"/>
        <end position="352"/>
    </location>
</feature>
<dbReference type="RefSeq" id="WP_105978192.1">
    <property type="nucleotide sequence ID" value="NZ_CACRUO010000032.1"/>
</dbReference>
<proteinExistence type="inferred from homology"/>
<comment type="similarity">
    <text evidence="2">Belongs to the 5'-nucleotidase family.</text>
</comment>
<gene>
    <name evidence="5" type="primary">yhcR</name>
    <name evidence="5" type="ORF">SSLFYP27_01538</name>
</gene>
<sequence length="439" mass="49822">MKLTIYHTNDIHSHLHAYERIAAYMAEHRPLLDHPSLYIDIGDHVDLSAPVTEATHGLKNIELLNDAHCDIATIGNNEGMTISHEDLNALYEDADFAVTCSNVFDEDGHLPHHITSSYIKEIEGVRILFVAATAPFTPFYRALDWVVTDPMAAIKDEVEKQAGNYDVLMIMSHCGIFFDRKLCEEIPEIDVIFGSHTHHYFEEGEMKNGVLMAAAGKYGHFLGEVNLTIENKKVVHKTAILHPEDTLPEVETNFKEEGRALMSTPLVDHPVNLKRKTDMITKTAYLLAESVCEFTHADCAIINAGLVVKGIEGPNVTEYDVHQMLPHPINLVRIKITGRDLKQVILTAEEQAYMHEHAQGLGFRGDIFGGYILYQMGYIESESRFFVQGEEIVDDYIYTLGTVDMYTFGRYFPLFKNLPTEYLMPEFLRDIFKQKLLEL</sequence>
<dbReference type="EC" id="3.1.31.-" evidence="5"/>
<keyword evidence="2 5" id="KW-0378">Hydrolase</keyword>
<dbReference type="SUPFAM" id="SSF55816">
    <property type="entry name" value="5'-nucleotidase (syn. UDP-sugar hydrolase), C-terminal domain"/>
    <property type="match status" value="1"/>
</dbReference>
<dbReference type="GeneID" id="77332196"/>
<dbReference type="InterPro" id="IPR004843">
    <property type="entry name" value="Calcineurin-like_PHP"/>
</dbReference>
<dbReference type="InterPro" id="IPR036907">
    <property type="entry name" value="5'-Nucleotdase_C_sf"/>
</dbReference>
<dbReference type="PANTHER" id="PTHR11575">
    <property type="entry name" value="5'-NUCLEOTIDASE-RELATED"/>
    <property type="match status" value="1"/>
</dbReference>
<name>A0A6N3CDG9_STASI</name>
<keyword evidence="2" id="KW-0547">Nucleotide-binding</keyword>
<dbReference type="Pfam" id="PF02872">
    <property type="entry name" value="5_nucleotid_C"/>
    <property type="match status" value="1"/>
</dbReference>
<dbReference type="EMBL" id="CACRUO010000032">
    <property type="protein sequence ID" value="VYU14860.1"/>
    <property type="molecule type" value="Genomic_DNA"/>
</dbReference>